<organism evidence="1 2">
    <name type="scientific">Amanita muscaria (strain Koide BX008)</name>
    <dbReference type="NCBI Taxonomy" id="946122"/>
    <lineage>
        <taxon>Eukaryota</taxon>
        <taxon>Fungi</taxon>
        <taxon>Dikarya</taxon>
        <taxon>Basidiomycota</taxon>
        <taxon>Agaricomycotina</taxon>
        <taxon>Agaricomycetes</taxon>
        <taxon>Agaricomycetidae</taxon>
        <taxon>Agaricales</taxon>
        <taxon>Pluteineae</taxon>
        <taxon>Amanitaceae</taxon>
        <taxon>Amanita</taxon>
    </lineage>
</organism>
<dbReference type="AlphaFoldDB" id="A0A0C2X5D5"/>
<dbReference type="EMBL" id="KN818254">
    <property type="protein sequence ID" value="KIL63938.1"/>
    <property type="molecule type" value="Genomic_DNA"/>
</dbReference>
<dbReference type="Proteomes" id="UP000054549">
    <property type="component" value="Unassembled WGS sequence"/>
</dbReference>
<accession>A0A0C2X5D5</accession>
<sequence length="77" mass="9034">MLFILKFTDFFFVSLFFLLVLFGLLGPRYSDVECHIIQFESATSLQRPMIPKWDPCAAAHPSKDTTPSSWERLQWTY</sequence>
<evidence type="ECO:0000313" key="2">
    <source>
        <dbReference type="Proteomes" id="UP000054549"/>
    </source>
</evidence>
<evidence type="ECO:0000313" key="1">
    <source>
        <dbReference type="EMBL" id="KIL63938.1"/>
    </source>
</evidence>
<dbReference type="InParanoid" id="A0A0C2X5D5"/>
<gene>
    <name evidence="1" type="ORF">M378DRAFT_163900</name>
</gene>
<protein>
    <submittedName>
        <fullName evidence="1">Uncharacterized protein</fullName>
    </submittedName>
</protein>
<dbReference type="HOGENOM" id="CLU_2775438_0_0_1"/>
<keyword evidence="2" id="KW-1185">Reference proteome</keyword>
<proteinExistence type="predicted"/>
<name>A0A0C2X5D5_AMAMK</name>
<reference evidence="1 2" key="1">
    <citation type="submission" date="2014-04" db="EMBL/GenBank/DDBJ databases">
        <title>Evolutionary Origins and Diversification of the Mycorrhizal Mutualists.</title>
        <authorList>
            <consortium name="DOE Joint Genome Institute"/>
            <consortium name="Mycorrhizal Genomics Consortium"/>
            <person name="Kohler A."/>
            <person name="Kuo A."/>
            <person name="Nagy L.G."/>
            <person name="Floudas D."/>
            <person name="Copeland A."/>
            <person name="Barry K.W."/>
            <person name="Cichocki N."/>
            <person name="Veneault-Fourrey C."/>
            <person name="LaButti K."/>
            <person name="Lindquist E.A."/>
            <person name="Lipzen A."/>
            <person name="Lundell T."/>
            <person name="Morin E."/>
            <person name="Murat C."/>
            <person name="Riley R."/>
            <person name="Ohm R."/>
            <person name="Sun H."/>
            <person name="Tunlid A."/>
            <person name="Henrissat B."/>
            <person name="Grigoriev I.V."/>
            <person name="Hibbett D.S."/>
            <person name="Martin F."/>
        </authorList>
    </citation>
    <scope>NUCLEOTIDE SEQUENCE [LARGE SCALE GENOMIC DNA]</scope>
    <source>
        <strain evidence="1 2">Koide BX008</strain>
    </source>
</reference>